<name>A0A0E9UYE6_ANGAN</name>
<evidence type="ECO:0000313" key="1">
    <source>
        <dbReference type="EMBL" id="JAH70013.1"/>
    </source>
</evidence>
<sequence length="37" mass="4353">MHMCGGLINRKRQSTWCIVLCTDSKRNVNTNMYFFPS</sequence>
<proteinExistence type="predicted"/>
<dbReference type="EMBL" id="GBXM01038564">
    <property type="protein sequence ID" value="JAH70013.1"/>
    <property type="molecule type" value="Transcribed_RNA"/>
</dbReference>
<dbReference type="AlphaFoldDB" id="A0A0E9UYE6"/>
<protein>
    <submittedName>
        <fullName evidence="1">Uncharacterized protein</fullName>
    </submittedName>
</protein>
<accession>A0A0E9UYE6</accession>
<organism evidence="1">
    <name type="scientific">Anguilla anguilla</name>
    <name type="common">European freshwater eel</name>
    <name type="synonym">Muraena anguilla</name>
    <dbReference type="NCBI Taxonomy" id="7936"/>
    <lineage>
        <taxon>Eukaryota</taxon>
        <taxon>Metazoa</taxon>
        <taxon>Chordata</taxon>
        <taxon>Craniata</taxon>
        <taxon>Vertebrata</taxon>
        <taxon>Euteleostomi</taxon>
        <taxon>Actinopterygii</taxon>
        <taxon>Neopterygii</taxon>
        <taxon>Teleostei</taxon>
        <taxon>Anguilliformes</taxon>
        <taxon>Anguillidae</taxon>
        <taxon>Anguilla</taxon>
    </lineage>
</organism>
<reference evidence="1" key="1">
    <citation type="submission" date="2014-11" db="EMBL/GenBank/DDBJ databases">
        <authorList>
            <person name="Amaro Gonzalez C."/>
        </authorList>
    </citation>
    <scope>NUCLEOTIDE SEQUENCE</scope>
</reference>
<reference evidence="1" key="2">
    <citation type="journal article" date="2015" name="Fish Shellfish Immunol.">
        <title>Early steps in the European eel (Anguilla anguilla)-Vibrio vulnificus interaction in the gills: Role of the RtxA13 toxin.</title>
        <authorList>
            <person name="Callol A."/>
            <person name="Pajuelo D."/>
            <person name="Ebbesson L."/>
            <person name="Teles M."/>
            <person name="MacKenzie S."/>
            <person name="Amaro C."/>
        </authorList>
    </citation>
    <scope>NUCLEOTIDE SEQUENCE</scope>
</reference>